<keyword evidence="3" id="KW-1185">Reference proteome</keyword>
<dbReference type="OrthoDB" id="5410365at2759"/>
<dbReference type="EMBL" id="MCFA01000066">
    <property type="protein sequence ID" value="ORY10984.1"/>
    <property type="molecule type" value="Genomic_DNA"/>
</dbReference>
<feature type="region of interest" description="Disordered" evidence="1">
    <location>
        <begin position="152"/>
        <end position="171"/>
    </location>
</feature>
<proteinExistence type="predicted"/>
<evidence type="ECO:0000313" key="3">
    <source>
        <dbReference type="Proteomes" id="UP000193144"/>
    </source>
</evidence>
<evidence type="ECO:0000256" key="1">
    <source>
        <dbReference type="SAM" id="MobiDB-lite"/>
    </source>
</evidence>
<protein>
    <submittedName>
        <fullName evidence="2">Uncharacterized protein</fullName>
    </submittedName>
</protein>
<evidence type="ECO:0000313" key="2">
    <source>
        <dbReference type="EMBL" id="ORY10984.1"/>
    </source>
</evidence>
<dbReference type="AlphaFoldDB" id="A0A1Y1ZLC6"/>
<comment type="caution">
    <text evidence="2">The sequence shown here is derived from an EMBL/GenBank/DDBJ whole genome shotgun (WGS) entry which is preliminary data.</text>
</comment>
<name>A0A1Y1ZLC6_9PLEO</name>
<dbReference type="Proteomes" id="UP000193144">
    <property type="component" value="Unassembled WGS sequence"/>
</dbReference>
<accession>A0A1Y1ZLC6</accession>
<gene>
    <name evidence="2" type="ORF">BCR34DRAFT_588264</name>
</gene>
<reference evidence="2 3" key="1">
    <citation type="submission" date="2016-07" db="EMBL/GenBank/DDBJ databases">
        <title>Pervasive Adenine N6-methylation of Active Genes in Fungi.</title>
        <authorList>
            <consortium name="DOE Joint Genome Institute"/>
            <person name="Mondo S.J."/>
            <person name="Dannebaum R.O."/>
            <person name="Kuo R.C."/>
            <person name="Labutti K."/>
            <person name="Haridas S."/>
            <person name="Kuo A."/>
            <person name="Salamov A."/>
            <person name="Ahrendt S.R."/>
            <person name="Lipzen A."/>
            <person name="Sullivan W."/>
            <person name="Andreopoulos W.B."/>
            <person name="Clum A."/>
            <person name="Lindquist E."/>
            <person name="Daum C."/>
            <person name="Ramamoorthy G.K."/>
            <person name="Gryganskyi A."/>
            <person name="Culley D."/>
            <person name="Magnuson J.K."/>
            <person name="James T.Y."/>
            <person name="O'Malley M.A."/>
            <person name="Stajich J.E."/>
            <person name="Spatafora J.W."/>
            <person name="Visel A."/>
            <person name="Grigoriev I.V."/>
        </authorList>
    </citation>
    <scope>NUCLEOTIDE SEQUENCE [LARGE SCALE GENOMIC DNA]</scope>
    <source>
        <strain evidence="2 3">CBS 115471</strain>
    </source>
</reference>
<organism evidence="2 3">
    <name type="scientific">Clohesyomyces aquaticus</name>
    <dbReference type="NCBI Taxonomy" id="1231657"/>
    <lineage>
        <taxon>Eukaryota</taxon>
        <taxon>Fungi</taxon>
        <taxon>Dikarya</taxon>
        <taxon>Ascomycota</taxon>
        <taxon>Pezizomycotina</taxon>
        <taxon>Dothideomycetes</taxon>
        <taxon>Pleosporomycetidae</taxon>
        <taxon>Pleosporales</taxon>
        <taxon>Lindgomycetaceae</taxon>
        <taxon>Clohesyomyces</taxon>
    </lineage>
</organism>
<sequence>MSSPDFVFTTSPFSKDDIRLASLVPDLSTPSTDAITAHDVTDSEYSKNTDKNFDGKIHDASKNWFQLLISRFLSFVLKSEKSATFHVSAAEGSIYLLRQPREIFNTIASKDEVKEFLEEQYIDKQDTWFVIGYRTFVDAKLYRERRKAREASGKAKAPMSEAVGDPSGAADSEIEGGYEHLEEVAGDTETTGERIYSICYRPVKITFHKQKMEAKLLRGNQWEPFAKTRGGDVIDEYLEANLDEQADLTQFDIQKGKMEAGESVIFAIPKAM</sequence>